<organism evidence="2 3">
    <name type="scientific">Exidia glandulosa HHB12029</name>
    <dbReference type="NCBI Taxonomy" id="1314781"/>
    <lineage>
        <taxon>Eukaryota</taxon>
        <taxon>Fungi</taxon>
        <taxon>Dikarya</taxon>
        <taxon>Basidiomycota</taxon>
        <taxon>Agaricomycotina</taxon>
        <taxon>Agaricomycetes</taxon>
        <taxon>Auriculariales</taxon>
        <taxon>Exidiaceae</taxon>
        <taxon>Exidia</taxon>
    </lineage>
</organism>
<keyword evidence="3" id="KW-1185">Reference proteome</keyword>
<feature type="region of interest" description="Disordered" evidence="1">
    <location>
        <begin position="1"/>
        <end position="39"/>
    </location>
</feature>
<gene>
    <name evidence="2" type="ORF">EXIGLDRAFT_737331</name>
</gene>
<protein>
    <submittedName>
        <fullName evidence="2">Uncharacterized protein</fullName>
    </submittedName>
</protein>
<dbReference type="OrthoDB" id="3364808at2759"/>
<dbReference type="InParanoid" id="A0A165J1I6"/>
<proteinExistence type="predicted"/>
<dbReference type="AlphaFoldDB" id="A0A165J1I6"/>
<dbReference type="EMBL" id="KV425977">
    <property type="protein sequence ID" value="KZV94191.1"/>
    <property type="molecule type" value="Genomic_DNA"/>
</dbReference>
<accession>A0A165J1I6</accession>
<feature type="compositionally biased region" description="Basic and acidic residues" evidence="1">
    <location>
        <begin position="7"/>
        <end position="18"/>
    </location>
</feature>
<name>A0A165J1I6_EXIGL</name>
<evidence type="ECO:0000313" key="2">
    <source>
        <dbReference type="EMBL" id="KZV94191.1"/>
    </source>
</evidence>
<reference evidence="2 3" key="1">
    <citation type="journal article" date="2016" name="Mol. Biol. Evol.">
        <title>Comparative Genomics of Early-Diverging Mushroom-Forming Fungi Provides Insights into the Origins of Lignocellulose Decay Capabilities.</title>
        <authorList>
            <person name="Nagy L.G."/>
            <person name="Riley R."/>
            <person name="Tritt A."/>
            <person name="Adam C."/>
            <person name="Daum C."/>
            <person name="Floudas D."/>
            <person name="Sun H."/>
            <person name="Yadav J.S."/>
            <person name="Pangilinan J."/>
            <person name="Larsson K.H."/>
            <person name="Matsuura K."/>
            <person name="Barry K."/>
            <person name="Labutti K."/>
            <person name="Kuo R."/>
            <person name="Ohm R.A."/>
            <person name="Bhattacharya S.S."/>
            <person name="Shirouzu T."/>
            <person name="Yoshinaga Y."/>
            <person name="Martin F.M."/>
            <person name="Grigoriev I.V."/>
            <person name="Hibbett D.S."/>
        </authorList>
    </citation>
    <scope>NUCLEOTIDE SEQUENCE [LARGE SCALE GENOMIC DNA]</scope>
    <source>
        <strain evidence="2 3">HHB12029</strain>
    </source>
</reference>
<evidence type="ECO:0000313" key="3">
    <source>
        <dbReference type="Proteomes" id="UP000077266"/>
    </source>
</evidence>
<dbReference type="Proteomes" id="UP000077266">
    <property type="component" value="Unassembled WGS sequence"/>
</dbReference>
<sequence>MSSSQHTPDDVERARNAGDGDGPELIYRSNNLPTPFPKPAGIFSQTPIIMKRSMYPVGGTPPDTRLEHCWYQVRSSRRSAQVHLHQHRALLHLRSRRLTRNPDPANGDTLGPVTIWIGVRPGSTSADIAHDASQLILALLRDHDIEWTDAVLERL</sequence>
<evidence type="ECO:0000256" key="1">
    <source>
        <dbReference type="SAM" id="MobiDB-lite"/>
    </source>
</evidence>